<dbReference type="Pfam" id="PF09414">
    <property type="entry name" value="RNA_ligase"/>
    <property type="match status" value="1"/>
</dbReference>
<protein>
    <recommendedName>
        <fullName evidence="2">RNA ligase domain-containing protein</fullName>
    </recommendedName>
</protein>
<sequence length="403" mass="45871">MDPKEKPPATQMSGPSPAQDPPTHRKLVSVRQISKIERVSGTGYVVLHLDGWQVVTPRRRPMYEVADLVLFFEIDSFIPKTERFWELFTTPDNTEVFRGKEGYRVKSVRYMTHLSQGLVYPLCQFPAIGNAYRTRMLAVGEAAAREELLSQSFARRLGVEKWEFTETVETLPNIGLPPAFIPLPGWWRIQDVEQTIFSRARRRKTWQITEKLDGVTMIVYKIANASKWADSLPALPSDSPPTMQDEHNRYGVCSRREDLIDRDDSLYWQTAKESGVLSKLPEFDLPNIAVQGELCGSSIEGNTMHYPEGKHEFIVFGMWDIDAAEYLDPRRVVKLCERFGIKHVPVVGYTSLGKYARDVQELLGKTEGRGQFGGVREGFVFNSMDGAERFKVISNSWLSLTGK</sequence>
<dbReference type="Gene3D" id="3.30.470.30">
    <property type="entry name" value="DNA ligase/mRNA capping enzyme"/>
    <property type="match status" value="1"/>
</dbReference>
<reference evidence="4" key="1">
    <citation type="journal article" date="2023" name="Mol. Phylogenet. Evol.">
        <title>Genome-scale phylogeny and comparative genomics of the fungal order Sordariales.</title>
        <authorList>
            <person name="Hensen N."/>
            <person name="Bonometti L."/>
            <person name="Westerberg I."/>
            <person name="Brannstrom I.O."/>
            <person name="Guillou S."/>
            <person name="Cros-Aarteil S."/>
            <person name="Calhoun S."/>
            <person name="Haridas S."/>
            <person name="Kuo A."/>
            <person name="Mondo S."/>
            <person name="Pangilinan J."/>
            <person name="Riley R."/>
            <person name="LaButti K."/>
            <person name="Andreopoulos B."/>
            <person name="Lipzen A."/>
            <person name="Chen C."/>
            <person name="Yan M."/>
            <person name="Daum C."/>
            <person name="Ng V."/>
            <person name="Clum A."/>
            <person name="Steindorff A."/>
            <person name="Ohm R.A."/>
            <person name="Martin F."/>
            <person name="Silar P."/>
            <person name="Natvig D.O."/>
            <person name="Lalanne C."/>
            <person name="Gautier V."/>
            <person name="Ament-Velasquez S.L."/>
            <person name="Kruys A."/>
            <person name="Hutchinson M.I."/>
            <person name="Powell A.J."/>
            <person name="Barry K."/>
            <person name="Miller A.N."/>
            <person name="Grigoriev I.V."/>
            <person name="Debuchy R."/>
            <person name="Gladieux P."/>
            <person name="Hiltunen Thoren M."/>
            <person name="Johannesson H."/>
        </authorList>
    </citation>
    <scope>NUCLEOTIDE SEQUENCE [LARGE SCALE GENOMIC DNA]</scope>
    <source>
        <strain evidence="4">CBS 284.82</strain>
    </source>
</reference>
<feature type="domain" description="RNA ligase" evidence="2">
    <location>
        <begin position="205"/>
        <end position="393"/>
    </location>
</feature>
<dbReference type="EMBL" id="MU854319">
    <property type="protein sequence ID" value="KAK4044407.1"/>
    <property type="molecule type" value="Genomic_DNA"/>
</dbReference>
<comment type="caution">
    <text evidence="3">The sequence shown here is derived from an EMBL/GenBank/DDBJ whole genome shotgun (WGS) entry which is preliminary data.</text>
</comment>
<accession>A0AAN6SVT2</accession>
<proteinExistence type="predicted"/>
<dbReference type="SUPFAM" id="SSF56091">
    <property type="entry name" value="DNA ligase/mRNA capping enzyme, catalytic domain"/>
    <property type="match status" value="1"/>
</dbReference>
<dbReference type="InterPro" id="IPR021122">
    <property type="entry name" value="RNA_ligase_dom_REL/Rnl2"/>
</dbReference>
<dbReference type="AlphaFoldDB" id="A0AAN6SVT2"/>
<gene>
    <name evidence="3" type="ORF">C8A01DRAFT_42837</name>
</gene>
<keyword evidence="4" id="KW-1185">Reference proteome</keyword>
<evidence type="ECO:0000313" key="3">
    <source>
        <dbReference type="EMBL" id="KAK4044407.1"/>
    </source>
</evidence>
<evidence type="ECO:0000259" key="2">
    <source>
        <dbReference type="Pfam" id="PF09414"/>
    </source>
</evidence>
<organism evidence="3 4">
    <name type="scientific">Parachaetomium inaequale</name>
    <dbReference type="NCBI Taxonomy" id="2588326"/>
    <lineage>
        <taxon>Eukaryota</taxon>
        <taxon>Fungi</taxon>
        <taxon>Dikarya</taxon>
        <taxon>Ascomycota</taxon>
        <taxon>Pezizomycotina</taxon>
        <taxon>Sordariomycetes</taxon>
        <taxon>Sordariomycetidae</taxon>
        <taxon>Sordariales</taxon>
        <taxon>Chaetomiaceae</taxon>
        <taxon>Parachaetomium</taxon>
    </lineage>
</organism>
<evidence type="ECO:0000313" key="4">
    <source>
        <dbReference type="Proteomes" id="UP001303115"/>
    </source>
</evidence>
<dbReference type="Pfam" id="PF21189">
    <property type="entry name" value="PHA02142"/>
    <property type="match status" value="1"/>
</dbReference>
<feature type="region of interest" description="Disordered" evidence="1">
    <location>
        <begin position="1"/>
        <end position="25"/>
    </location>
</feature>
<evidence type="ECO:0000256" key="1">
    <source>
        <dbReference type="SAM" id="MobiDB-lite"/>
    </source>
</evidence>
<name>A0AAN6SVT2_9PEZI</name>
<dbReference type="Proteomes" id="UP001303115">
    <property type="component" value="Unassembled WGS sequence"/>
</dbReference>